<evidence type="ECO:0000256" key="1">
    <source>
        <dbReference type="SAM" id="MobiDB-lite"/>
    </source>
</evidence>
<feature type="compositionally biased region" description="Basic and acidic residues" evidence="1">
    <location>
        <begin position="46"/>
        <end position="57"/>
    </location>
</feature>
<dbReference type="Proteomes" id="UP001236652">
    <property type="component" value="Chromosome"/>
</dbReference>
<keyword evidence="3" id="KW-1185">Reference proteome</keyword>
<accession>A0ABY8UZS6</accession>
<evidence type="ECO:0000313" key="2">
    <source>
        <dbReference type="EMBL" id="WIF99201.1"/>
    </source>
</evidence>
<sequence length="57" mass="6253">MARDFMKLAQGMKKSTQVEGEKLKSNKTGSSEGEGAQVLEGAARVQRGDQVEEERLK</sequence>
<evidence type="ECO:0008006" key="4">
    <source>
        <dbReference type="Google" id="ProtNLM"/>
    </source>
</evidence>
<dbReference type="RefSeq" id="WP_284526894.1">
    <property type="nucleotide sequence ID" value="NZ_CP126446.1"/>
</dbReference>
<proteinExistence type="predicted"/>
<reference evidence="2 3" key="1">
    <citation type="submission" date="2023-05" db="EMBL/GenBank/DDBJ databases">
        <title>Comparative genomics reveals the evidence of polycyclic aromatic hydrocarbons degradation in moderately halophilic genus Pontibacillus.</title>
        <authorList>
            <person name="Yang H."/>
            <person name="Qian Z."/>
        </authorList>
    </citation>
    <scope>NUCLEOTIDE SEQUENCE [LARGE SCALE GENOMIC DNA]</scope>
    <source>
        <strain evidence="3">HN14</strain>
    </source>
</reference>
<name>A0ABY8UZS6_9BACI</name>
<dbReference type="EMBL" id="CP126446">
    <property type="protein sequence ID" value="WIF99201.1"/>
    <property type="molecule type" value="Genomic_DNA"/>
</dbReference>
<protein>
    <recommendedName>
        <fullName evidence="4">CsbD family protein</fullName>
    </recommendedName>
</protein>
<organism evidence="2 3">
    <name type="scientific">Pontibacillus chungwhensis</name>
    <dbReference type="NCBI Taxonomy" id="265426"/>
    <lineage>
        <taxon>Bacteria</taxon>
        <taxon>Bacillati</taxon>
        <taxon>Bacillota</taxon>
        <taxon>Bacilli</taxon>
        <taxon>Bacillales</taxon>
        <taxon>Bacillaceae</taxon>
        <taxon>Pontibacillus</taxon>
    </lineage>
</organism>
<gene>
    <name evidence="2" type="ORF">QNI29_05955</name>
</gene>
<evidence type="ECO:0000313" key="3">
    <source>
        <dbReference type="Proteomes" id="UP001236652"/>
    </source>
</evidence>
<feature type="region of interest" description="Disordered" evidence="1">
    <location>
        <begin position="1"/>
        <end position="57"/>
    </location>
</feature>